<dbReference type="Proteomes" id="UP000298327">
    <property type="component" value="Unassembled WGS sequence"/>
</dbReference>
<gene>
    <name evidence="2" type="ORF">EVG20_g3740</name>
</gene>
<proteinExistence type="predicted"/>
<accession>A0A4Y9Z1S4</accession>
<evidence type="ECO:0000313" key="3">
    <source>
        <dbReference type="Proteomes" id="UP000298327"/>
    </source>
</evidence>
<evidence type="ECO:0000256" key="1">
    <source>
        <dbReference type="SAM" id="MobiDB-lite"/>
    </source>
</evidence>
<evidence type="ECO:0000313" key="2">
    <source>
        <dbReference type="EMBL" id="TFY67980.1"/>
    </source>
</evidence>
<dbReference type="EMBL" id="SEOQ01000175">
    <property type="protein sequence ID" value="TFY67980.1"/>
    <property type="molecule type" value="Genomic_DNA"/>
</dbReference>
<protein>
    <submittedName>
        <fullName evidence="2">Uncharacterized protein</fullName>
    </submittedName>
</protein>
<feature type="region of interest" description="Disordered" evidence="1">
    <location>
        <begin position="173"/>
        <end position="232"/>
    </location>
</feature>
<keyword evidence="3" id="KW-1185">Reference proteome</keyword>
<dbReference type="OrthoDB" id="360689at2759"/>
<dbReference type="AlphaFoldDB" id="A0A4Y9Z1S4"/>
<dbReference type="STRING" id="205917.A0A4Y9Z1S4"/>
<sequence length="232" mass="25344">MLSVRPPTASCSAALRQQARSYVVSVKPPKVYSHKPVPRVYSEKKTFRYNQYLRLFETSKDSPLIFLQHKHFSVSNLIKLRKAIMKAAARHVTPPPSLAKPGPTPLPADIPGLPTLSIIRTSIFGVALRDYAPLDTKTSDDISQTVDGGLAVLTFPALNPPQLNAILRTLDRTIPKRKPPTPEELRAKELEKNADPANPGRRPKRTRPSAGPGAVAHGRADRGEGVQGGRSC</sequence>
<comment type="caution">
    <text evidence="2">The sequence shown here is derived from an EMBL/GenBank/DDBJ whole genome shotgun (WGS) entry which is preliminary data.</text>
</comment>
<organism evidence="2 3">
    <name type="scientific">Dentipellis fragilis</name>
    <dbReference type="NCBI Taxonomy" id="205917"/>
    <lineage>
        <taxon>Eukaryota</taxon>
        <taxon>Fungi</taxon>
        <taxon>Dikarya</taxon>
        <taxon>Basidiomycota</taxon>
        <taxon>Agaricomycotina</taxon>
        <taxon>Agaricomycetes</taxon>
        <taxon>Russulales</taxon>
        <taxon>Hericiaceae</taxon>
        <taxon>Dentipellis</taxon>
    </lineage>
</organism>
<name>A0A4Y9Z1S4_9AGAM</name>
<feature type="compositionally biased region" description="Basic and acidic residues" evidence="1">
    <location>
        <begin position="173"/>
        <end position="194"/>
    </location>
</feature>
<reference evidence="2 3" key="1">
    <citation type="submission" date="2019-02" db="EMBL/GenBank/DDBJ databases">
        <title>Genome sequencing of the rare red list fungi Dentipellis fragilis.</title>
        <authorList>
            <person name="Buettner E."/>
            <person name="Kellner H."/>
        </authorList>
    </citation>
    <scope>NUCLEOTIDE SEQUENCE [LARGE SCALE GENOMIC DNA]</scope>
    <source>
        <strain evidence="2 3">DSM 105465</strain>
    </source>
</reference>